<feature type="compositionally biased region" description="Basic residues" evidence="1">
    <location>
        <begin position="87"/>
        <end position="97"/>
    </location>
</feature>
<organism evidence="2 3">
    <name type="scientific">Peltaster fructicola</name>
    <dbReference type="NCBI Taxonomy" id="286661"/>
    <lineage>
        <taxon>Eukaryota</taxon>
        <taxon>Fungi</taxon>
        <taxon>Dikarya</taxon>
        <taxon>Ascomycota</taxon>
        <taxon>Pezizomycotina</taxon>
        <taxon>Dothideomycetes</taxon>
        <taxon>Dothideomycetes incertae sedis</taxon>
        <taxon>Peltaster</taxon>
    </lineage>
</organism>
<evidence type="ECO:0000313" key="3">
    <source>
        <dbReference type="Proteomes" id="UP000503462"/>
    </source>
</evidence>
<dbReference type="OrthoDB" id="3908316at2759"/>
<evidence type="ECO:0000256" key="1">
    <source>
        <dbReference type="SAM" id="MobiDB-lite"/>
    </source>
</evidence>
<feature type="compositionally biased region" description="Basic and acidic residues" evidence="1">
    <location>
        <begin position="292"/>
        <end position="301"/>
    </location>
</feature>
<name>A0A6H0XLL0_9PEZI</name>
<feature type="compositionally biased region" description="Low complexity" evidence="1">
    <location>
        <begin position="358"/>
        <end position="370"/>
    </location>
</feature>
<keyword evidence="3" id="KW-1185">Reference proteome</keyword>
<dbReference type="EMBL" id="CP051139">
    <property type="protein sequence ID" value="QIW95514.1"/>
    <property type="molecule type" value="Genomic_DNA"/>
</dbReference>
<dbReference type="Proteomes" id="UP000503462">
    <property type="component" value="Chromosome 1"/>
</dbReference>
<feature type="region of interest" description="Disordered" evidence="1">
    <location>
        <begin position="1"/>
        <end position="119"/>
    </location>
</feature>
<accession>A0A6H0XLL0</accession>
<sequence>MEYERRQKSRNVEHERSRSREDRSLLRSRSPSQQPLTAPIPQTQWRAVPDVFHPPGWNYLSGDRDKPLPIPPSAREEQQRSNSPSKPKTKRRKHRPGSLRSPEGPNAYRPDPNLLYPEMNPYEAPMVHSAPHNMQHFPRSQLQPTSLDIYAARSVSADPRPAVLPRSPTYPGGSRARTRSNPQGIEHGLQDEEDMRLFMEATTGLGPIPMFRQNSITEDDWLNPRPAPTPQHGRVFSASSAVSPMSEYTGTLRSDWRSRVGREHAVSPMGETPTTMQALRGLAQMPNARSPSTERRRRQEQPDPIIDISDSGLDVWDDAGPSPMTQGPQSHAPPQHHLADSWMEDDHPGPDDELPTYASSQAQAHASQRAEATRRAQELQRRWREGGRRYGPDG</sequence>
<feature type="region of interest" description="Disordered" evidence="1">
    <location>
        <begin position="285"/>
        <end position="394"/>
    </location>
</feature>
<evidence type="ECO:0000313" key="2">
    <source>
        <dbReference type="EMBL" id="QIW95514.1"/>
    </source>
</evidence>
<feature type="compositionally biased region" description="Basic and acidic residues" evidence="1">
    <location>
        <begin position="1"/>
        <end position="25"/>
    </location>
</feature>
<dbReference type="AlphaFoldDB" id="A0A6H0XLL0"/>
<feature type="compositionally biased region" description="Basic and acidic residues" evidence="1">
    <location>
        <begin position="371"/>
        <end position="394"/>
    </location>
</feature>
<gene>
    <name evidence="2" type="ORF">AMS68_001032</name>
</gene>
<proteinExistence type="predicted"/>
<feature type="region of interest" description="Disordered" evidence="1">
    <location>
        <begin position="157"/>
        <end position="186"/>
    </location>
</feature>
<reference evidence="2 3" key="1">
    <citation type="journal article" date="2016" name="Sci. Rep.">
        <title>Peltaster fructicola genome reveals evolution from an invasive phytopathogen to an ectophytic parasite.</title>
        <authorList>
            <person name="Xu C."/>
            <person name="Chen H."/>
            <person name="Gleason M.L."/>
            <person name="Xu J.R."/>
            <person name="Liu H."/>
            <person name="Zhang R."/>
            <person name="Sun G."/>
        </authorList>
    </citation>
    <scope>NUCLEOTIDE SEQUENCE [LARGE SCALE GENOMIC DNA]</scope>
    <source>
        <strain evidence="2 3">LNHT1506</strain>
    </source>
</reference>
<protein>
    <submittedName>
        <fullName evidence="2">Uncharacterized protein</fullName>
    </submittedName>
</protein>